<dbReference type="PROSITE" id="PS50987">
    <property type="entry name" value="HTH_ARSR_2"/>
    <property type="match status" value="1"/>
</dbReference>
<evidence type="ECO:0000256" key="4">
    <source>
        <dbReference type="SAM" id="MobiDB-lite"/>
    </source>
</evidence>
<dbReference type="GO" id="GO:0003677">
    <property type="term" value="F:DNA binding"/>
    <property type="evidence" value="ECO:0007669"/>
    <property type="project" value="UniProtKB-KW"/>
</dbReference>
<dbReference type="NCBIfam" id="NF033788">
    <property type="entry name" value="HTH_metalloreg"/>
    <property type="match status" value="1"/>
</dbReference>
<dbReference type="OrthoDB" id="9806976at2"/>
<dbReference type="InterPro" id="IPR051081">
    <property type="entry name" value="HTH_MetalResp_TranReg"/>
</dbReference>
<feature type="domain" description="HTH arsR-type" evidence="5">
    <location>
        <begin position="1"/>
        <end position="93"/>
    </location>
</feature>
<dbReference type="Gene3D" id="1.10.10.10">
    <property type="entry name" value="Winged helix-like DNA-binding domain superfamily/Winged helix DNA-binding domain"/>
    <property type="match status" value="1"/>
</dbReference>
<reference evidence="6 7" key="1">
    <citation type="submission" date="2016-10" db="EMBL/GenBank/DDBJ databases">
        <title>The Draft Genome Sequence of Actinokineospora bangkokensis 44EHWT reveals the biosynthetic pathway of antifungal compounds Thailandins with unusual extender unit butylmalonyl-CoA.</title>
        <authorList>
            <person name="Greule A."/>
            <person name="Intra B."/>
            <person name="Flemming S."/>
            <person name="Rommel M.G."/>
            <person name="Panbangred W."/>
            <person name="Bechthold A."/>
        </authorList>
    </citation>
    <scope>NUCLEOTIDE SEQUENCE [LARGE SCALE GENOMIC DNA]</scope>
    <source>
        <strain evidence="6 7">44EHW</strain>
    </source>
</reference>
<keyword evidence="1" id="KW-0805">Transcription regulation</keyword>
<dbReference type="InterPro" id="IPR001845">
    <property type="entry name" value="HTH_ArsR_DNA-bd_dom"/>
</dbReference>
<dbReference type="PRINTS" id="PR00778">
    <property type="entry name" value="HTHARSR"/>
</dbReference>
<evidence type="ECO:0000256" key="3">
    <source>
        <dbReference type="ARBA" id="ARBA00023163"/>
    </source>
</evidence>
<keyword evidence="3" id="KW-0804">Transcription</keyword>
<dbReference type="InterPro" id="IPR011991">
    <property type="entry name" value="ArsR-like_HTH"/>
</dbReference>
<keyword evidence="7" id="KW-1185">Reference proteome</keyword>
<feature type="region of interest" description="Disordered" evidence="4">
    <location>
        <begin position="109"/>
        <end position="163"/>
    </location>
</feature>
<proteinExistence type="predicted"/>
<dbReference type="PANTHER" id="PTHR33154:SF33">
    <property type="entry name" value="TRANSCRIPTIONAL REPRESSOR SDPR"/>
    <property type="match status" value="1"/>
</dbReference>
<dbReference type="CDD" id="cd00090">
    <property type="entry name" value="HTH_ARSR"/>
    <property type="match status" value="1"/>
</dbReference>
<dbReference type="GO" id="GO:0003700">
    <property type="term" value="F:DNA-binding transcription factor activity"/>
    <property type="evidence" value="ECO:0007669"/>
    <property type="project" value="InterPro"/>
</dbReference>
<evidence type="ECO:0000256" key="1">
    <source>
        <dbReference type="ARBA" id="ARBA00023015"/>
    </source>
</evidence>
<gene>
    <name evidence="6" type="ORF">BJP25_02120</name>
</gene>
<dbReference type="SUPFAM" id="SSF46785">
    <property type="entry name" value="Winged helix' DNA-binding domain"/>
    <property type="match status" value="1"/>
</dbReference>
<accession>A0A1Q9LCT0</accession>
<name>A0A1Q9LCT0_9PSEU</name>
<dbReference type="SMART" id="SM00418">
    <property type="entry name" value="HTH_ARSR"/>
    <property type="match status" value="1"/>
</dbReference>
<evidence type="ECO:0000313" key="7">
    <source>
        <dbReference type="Proteomes" id="UP000186040"/>
    </source>
</evidence>
<dbReference type="EMBL" id="MKQR01000028">
    <property type="protein sequence ID" value="OLR89840.1"/>
    <property type="molecule type" value="Genomic_DNA"/>
</dbReference>
<dbReference type="InterPro" id="IPR036390">
    <property type="entry name" value="WH_DNA-bd_sf"/>
</dbReference>
<comment type="caution">
    <text evidence="6">The sequence shown here is derived from an EMBL/GenBank/DDBJ whole genome shotgun (WGS) entry which is preliminary data.</text>
</comment>
<dbReference type="RefSeq" id="WP_075978047.1">
    <property type="nucleotide sequence ID" value="NZ_MKQR01000028.1"/>
</dbReference>
<organism evidence="6 7">
    <name type="scientific">Actinokineospora bangkokensis</name>
    <dbReference type="NCBI Taxonomy" id="1193682"/>
    <lineage>
        <taxon>Bacteria</taxon>
        <taxon>Bacillati</taxon>
        <taxon>Actinomycetota</taxon>
        <taxon>Actinomycetes</taxon>
        <taxon>Pseudonocardiales</taxon>
        <taxon>Pseudonocardiaceae</taxon>
        <taxon>Actinokineospora</taxon>
    </lineage>
</organism>
<dbReference type="AlphaFoldDB" id="A0A1Q9LCT0"/>
<dbReference type="InterPro" id="IPR036388">
    <property type="entry name" value="WH-like_DNA-bd_sf"/>
</dbReference>
<feature type="compositionally biased region" description="Basic and acidic residues" evidence="4">
    <location>
        <begin position="118"/>
        <end position="163"/>
    </location>
</feature>
<evidence type="ECO:0000313" key="6">
    <source>
        <dbReference type="EMBL" id="OLR89840.1"/>
    </source>
</evidence>
<keyword evidence="2" id="KW-0238">DNA-binding</keyword>
<dbReference type="PANTHER" id="PTHR33154">
    <property type="entry name" value="TRANSCRIPTIONAL REGULATOR, ARSR FAMILY"/>
    <property type="match status" value="1"/>
</dbReference>
<dbReference type="Pfam" id="PF01022">
    <property type="entry name" value="HTH_5"/>
    <property type="match status" value="1"/>
</dbReference>
<dbReference type="Proteomes" id="UP000186040">
    <property type="component" value="Unassembled WGS sequence"/>
</dbReference>
<sequence length="163" mass="18552">MARAPAAADAFTAVAEPRRRQIVDLLAAGERSVSDLVEAMGVVQPLVSKHLRVLREVGLVEVREVGRQRLYRLNGAPLREVHDWVKQYARTWERRFSALDDVLRDLTLEQGAAQADGEQDRPEQDRPEQDRPEQYRHEQDENEQEEHGDGDGDQGHGRGDDPR</sequence>
<evidence type="ECO:0000259" key="5">
    <source>
        <dbReference type="PROSITE" id="PS50987"/>
    </source>
</evidence>
<protein>
    <recommendedName>
        <fullName evidence="5">HTH arsR-type domain-containing protein</fullName>
    </recommendedName>
</protein>
<dbReference type="STRING" id="1193682.BJP25_02120"/>
<evidence type="ECO:0000256" key="2">
    <source>
        <dbReference type="ARBA" id="ARBA00023125"/>
    </source>
</evidence>